<dbReference type="PANTHER" id="PTHR22803">
    <property type="entry name" value="MANNOSE, PHOSPHOLIPASE, LECTIN RECEPTOR RELATED"/>
    <property type="match status" value="1"/>
</dbReference>
<dbReference type="InterPro" id="IPR002889">
    <property type="entry name" value="WSC_carb-bd"/>
</dbReference>
<feature type="domain" description="C-type lectin" evidence="2">
    <location>
        <begin position="11"/>
        <end position="75"/>
    </location>
</feature>
<dbReference type="PROSITE" id="PS51212">
    <property type="entry name" value="WSC"/>
    <property type="match status" value="1"/>
</dbReference>
<dbReference type="OrthoDB" id="441660at2759"/>
<dbReference type="PROSITE" id="PS00615">
    <property type="entry name" value="C_TYPE_LECTIN_1"/>
    <property type="match status" value="1"/>
</dbReference>
<evidence type="ECO:0000256" key="1">
    <source>
        <dbReference type="ARBA" id="ARBA00023157"/>
    </source>
</evidence>
<dbReference type="InterPro" id="IPR050111">
    <property type="entry name" value="C-type_lectin/snaclec_domain"/>
</dbReference>
<protein>
    <recommendedName>
        <fullName evidence="6">C-type lectin domain-containing protein</fullName>
    </recommendedName>
</protein>
<dbReference type="EMBL" id="KK117118">
    <property type="protein sequence ID" value="KFM69599.1"/>
    <property type="molecule type" value="Genomic_DNA"/>
</dbReference>
<gene>
    <name evidence="4" type="ORF">X975_21045</name>
</gene>
<dbReference type="InterPro" id="IPR016187">
    <property type="entry name" value="CTDL_fold"/>
</dbReference>
<reference evidence="4 5" key="1">
    <citation type="submission" date="2013-11" db="EMBL/GenBank/DDBJ databases">
        <title>Genome sequencing of Stegodyphus mimosarum.</title>
        <authorList>
            <person name="Bechsgaard J."/>
        </authorList>
    </citation>
    <scope>NUCLEOTIDE SEQUENCE [LARGE SCALE GENOMIC DNA]</scope>
</reference>
<proteinExistence type="predicted"/>
<dbReference type="Gene3D" id="3.10.100.10">
    <property type="entry name" value="Mannose-Binding Protein A, subunit A"/>
    <property type="match status" value="1"/>
</dbReference>
<dbReference type="InterPro" id="IPR018378">
    <property type="entry name" value="C-type_lectin_CS"/>
</dbReference>
<dbReference type="AlphaFoldDB" id="A0A087TWW0"/>
<name>A0A087TWW0_STEMI</name>
<dbReference type="InterPro" id="IPR001304">
    <property type="entry name" value="C-type_lectin-like"/>
</dbReference>
<dbReference type="Pfam" id="PF00059">
    <property type="entry name" value="Lectin_C"/>
    <property type="match status" value="1"/>
</dbReference>
<keyword evidence="5" id="KW-1185">Reference proteome</keyword>
<accession>A0A087TWW0</accession>
<sequence>MGSSYQRVRWFIGLYQYDPNDNKAYRWLDGSISNFRNWMSTQPNSIYERCAMLDGSNGFKWRDDVCTNRALFICRKDLDENGSMNCFKGHPPPSQILEKRGISVTECLEHCRGQGFPLAGTIPNKCYCLSPDNVKGLSVASRLQCNGDCANQHCGNKDFMTIYNLTYYKDTAESCEDLYQLGFSSPSTYVTRNGEEEKLQNCFTEES</sequence>
<dbReference type="SUPFAM" id="SSF56436">
    <property type="entry name" value="C-type lectin-like"/>
    <property type="match status" value="1"/>
</dbReference>
<dbReference type="Proteomes" id="UP000054359">
    <property type="component" value="Unassembled WGS sequence"/>
</dbReference>
<dbReference type="InterPro" id="IPR016186">
    <property type="entry name" value="C-type_lectin-like/link_sf"/>
</dbReference>
<evidence type="ECO:0000259" key="2">
    <source>
        <dbReference type="PROSITE" id="PS50041"/>
    </source>
</evidence>
<evidence type="ECO:0000313" key="4">
    <source>
        <dbReference type="EMBL" id="KFM69599.1"/>
    </source>
</evidence>
<evidence type="ECO:0008006" key="6">
    <source>
        <dbReference type="Google" id="ProtNLM"/>
    </source>
</evidence>
<keyword evidence="1" id="KW-1015">Disulfide bond</keyword>
<feature type="domain" description="WSC" evidence="3">
    <location>
        <begin position="80"/>
        <end position="192"/>
    </location>
</feature>
<evidence type="ECO:0000259" key="3">
    <source>
        <dbReference type="PROSITE" id="PS51212"/>
    </source>
</evidence>
<organism evidence="4 5">
    <name type="scientific">Stegodyphus mimosarum</name>
    <name type="common">African social velvet spider</name>
    <dbReference type="NCBI Taxonomy" id="407821"/>
    <lineage>
        <taxon>Eukaryota</taxon>
        <taxon>Metazoa</taxon>
        <taxon>Ecdysozoa</taxon>
        <taxon>Arthropoda</taxon>
        <taxon>Chelicerata</taxon>
        <taxon>Arachnida</taxon>
        <taxon>Araneae</taxon>
        <taxon>Araneomorphae</taxon>
        <taxon>Entelegynae</taxon>
        <taxon>Eresoidea</taxon>
        <taxon>Eresidae</taxon>
        <taxon>Stegodyphus</taxon>
    </lineage>
</organism>
<evidence type="ECO:0000313" key="5">
    <source>
        <dbReference type="Proteomes" id="UP000054359"/>
    </source>
</evidence>
<feature type="non-terminal residue" evidence="4">
    <location>
        <position position="207"/>
    </location>
</feature>
<dbReference type="PROSITE" id="PS50041">
    <property type="entry name" value="C_TYPE_LECTIN_2"/>
    <property type="match status" value="1"/>
</dbReference>
<dbReference type="STRING" id="407821.A0A087TWW0"/>